<evidence type="ECO:0000256" key="3">
    <source>
        <dbReference type="ARBA" id="ARBA00022692"/>
    </source>
</evidence>
<dbReference type="OrthoDB" id="4474610at2"/>
<feature type="transmembrane region" description="Helical" evidence="7">
    <location>
        <begin position="274"/>
        <end position="295"/>
    </location>
</feature>
<feature type="transmembrane region" description="Helical" evidence="7">
    <location>
        <begin position="307"/>
        <end position="324"/>
    </location>
</feature>
<reference evidence="9 10" key="1">
    <citation type="submission" date="2018-11" db="EMBL/GenBank/DDBJ databases">
        <title>Draft genome sequence of Buttiauxella warmboldiae CCUG 35512.</title>
        <authorList>
            <person name="Salva-Serra F."/>
            <person name="Marathe N."/>
            <person name="Moore E."/>
            <person name="Svensson L."/>
            <person name="Engstrom-Jakobsson H."/>
        </authorList>
    </citation>
    <scope>NUCLEOTIDE SEQUENCE [LARGE SCALE GENOMIC DNA]</scope>
    <source>
        <strain evidence="9 10">CCUG 35512</strain>
    </source>
</reference>
<dbReference type="SUPFAM" id="SSF103473">
    <property type="entry name" value="MFS general substrate transporter"/>
    <property type="match status" value="1"/>
</dbReference>
<dbReference type="Pfam" id="PF07690">
    <property type="entry name" value="MFS_1"/>
    <property type="match status" value="1"/>
</dbReference>
<evidence type="ECO:0000256" key="6">
    <source>
        <dbReference type="ARBA" id="ARBA00038514"/>
    </source>
</evidence>
<evidence type="ECO:0000256" key="7">
    <source>
        <dbReference type="SAM" id="Phobius"/>
    </source>
</evidence>
<dbReference type="InterPro" id="IPR011701">
    <property type="entry name" value="MFS"/>
</dbReference>
<dbReference type="CDD" id="cd17319">
    <property type="entry name" value="MFS_ExuT_GudP_like"/>
    <property type="match status" value="1"/>
</dbReference>
<organism evidence="9 10">
    <name type="scientific">Buttiauxella warmboldiae</name>
    <dbReference type="NCBI Taxonomy" id="82993"/>
    <lineage>
        <taxon>Bacteria</taxon>
        <taxon>Pseudomonadati</taxon>
        <taxon>Pseudomonadota</taxon>
        <taxon>Gammaproteobacteria</taxon>
        <taxon>Enterobacterales</taxon>
        <taxon>Enterobacteriaceae</taxon>
        <taxon>Buttiauxella</taxon>
    </lineage>
</organism>
<evidence type="ECO:0000256" key="1">
    <source>
        <dbReference type="ARBA" id="ARBA00004141"/>
    </source>
</evidence>
<feature type="transmembrane region" description="Helical" evidence="7">
    <location>
        <begin position="330"/>
        <end position="350"/>
    </location>
</feature>
<feature type="transmembrane region" description="Helical" evidence="7">
    <location>
        <begin position="169"/>
        <end position="189"/>
    </location>
</feature>
<dbReference type="AlphaFoldDB" id="A0A3N5DN98"/>
<dbReference type="GO" id="GO:0016020">
    <property type="term" value="C:membrane"/>
    <property type="evidence" value="ECO:0007669"/>
    <property type="project" value="UniProtKB-SubCell"/>
</dbReference>
<feature type="transmembrane region" description="Helical" evidence="7">
    <location>
        <begin position="50"/>
        <end position="69"/>
    </location>
</feature>
<feature type="transmembrane region" description="Helical" evidence="7">
    <location>
        <begin position="371"/>
        <end position="388"/>
    </location>
</feature>
<feature type="transmembrane region" description="Helical" evidence="7">
    <location>
        <begin position="81"/>
        <end position="99"/>
    </location>
</feature>
<dbReference type="GO" id="GO:0022857">
    <property type="term" value="F:transmembrane transporter activity"/>
    <property type="evidence" value="ECO:0007669"/>
    <property type="project" value="InterPro"/>
</dbReference>
<dbReference type="Proteomes" id="UP000268615">
    <property type="component" value="Unassembled WGS sequence"/>
</dbReference>
<protein>
    <submittedName>
        <fullName evidence="9">MFS transporter</fullName>
    </submittedName>
</protein>
<keyword evidence="2" id="KW-1003">Cell membrane</keyword>
<dbReference type="PANTHER" id="PTHR11662">
    <property type="entry name" value="SOLUTE CARRIER FAMILY 17"/>
    <property type="match status" value="1"/>
</dbReference>
<keyword evidence="5 7" id="KW-0472">Membrane</keyword>
<dbReference type="InterPro" id="IPR020846">
    <property type="entry name" value="MFS_dom"/>
</dbReference>
<keyword evidence="10" id="KW-1185">Reference proteome</keyword>
<evidence type="ECO:0000256" key="4">
    <source>
        <dbReference type="ARBA" id="ARBA00022989"/>
    </source>
</evidence>
<feature type="domain" description="Major facilitator superfamily (MFS) profile" evidence="8">
    <location>
        <begin position="15"/>
        <end position="420"/>
    </location>
</feature>
<proteinExistence type="inferred from homology"/>
<dbReference type="InterPro" id="IPR050382">
    <property type="entry name" value="MFS_Na/Anion_cotransporter"/>
</dbReference>
<dbReference type="PROSITE" id="PS50850">
    <property type="entry name" value="MFS"/>
    <property type="match status" value="1"/>
</dbReference>
<evidence type="ECO:0000313" key="10">
    <source>
        <dbReference type="Proteomes" id="UP000268615"/>
    </source>
</evidence>
<dbReference type="InterPro" id="IPR036259">
    <property type="entry name" value="MFS_trans_sf"/>
</dbReference>
<evidence type="ECO:0000313" key="9">
    <source>
        <dbReference type="EMBL" id="RPH30164.1"/>
    </source>
</evidence>
<dbReference type="RefSeq" id="WP_124022791.1">
    <property type="nucleotide sequence ID" value="NZ_RPOH01000010.1"/>
</dbReference>
<feature type="transmembrane region" description="Helical" evidence="7">
    <location>
        <begin position="12"/>
        <end position="29"/>
    </location>
</feature>
<name>A0A3N5DN98_9ENTR</name>
<accession>A0A3N5DN98</accession>
<comment type="similarity">
    <text evidence="6">Belongs to the major facilitator superfamily. Phthalate permease family.</text>
</comment>
<dbReference type="EMBL" id="RPOH01000010">
    <property type="protein sequence ID" value="RPH30164.1"/>
    <property type="molecule type" value="Genomic_DNA"/>
</dbReference>
<feature type="transmembrane region" description="Helical" evidence="7">
    <location>
        <begin position="233"/>
        <end position="254"/>
    </location>
</feature>
<dbReference type="Gene3D" id="1.20.1250.20">
    <property type="entry name" value="MFS general substrate transporter like domains"/>
    <property type="match status" value="2"/>
</dbReference>
<dbReference type="PANTHER" id="PTHR11662:SF399">
    <property type="entry name" value="FI19708P1-RELATED"/>
    <property type="match status" value="1"/>
</dbReference>
<comment type="caution">
    <text evidence="9">The sequence shown here is derived from an EMBL/GenBank/DDBJ whole genome shotgun (WGS) entry which is preliminary data.</text>
</comment>
<keyword evidence="3 7" id="KW-0812">Transmembrane</keyword>
<comment type="subcellular location">
    <subcellularLocation>
        <location evidence="1">Membrane</location>
        <topology evidence="1">Multi-pass membrane protein</topology>
    </subcellularLocation>
</comment>
<evidence type="ECO:0000259" key="8">
    <source>
        <dbReference type="PROSITE" id="PS50850"/>
    </source>
</evidence>
<evidence type="ECO:0000256" key="5">
    <source>
        <dbReference type="ARBA" id="ARBA00023136"/>
    </source>
</evidence>
<sequence>MNHSAQPTSRVRYHIAILMLFSVIINYLDRTVMSAAAPVIQKELALSASEMGYIMSAFFFTYALFQIPAGFLADKFGQRKILAGSVLWWSIATILTGLAKTPLAFIAARGVMGIGEAGAYPSNAGVTAKWFPDKERGKVSAIFDSGSKFGTAFAMPFVVWIIARWGWQASFYICGALGFIWTLWWLMVYHDPEKHPRISKVELNYIRSGQVKKEGIDNVRPMAWYKLFKYRNVLAMCVGFFMLNYAVFFFITWFPSYLMNSRGMSLSEMGFAAMLPPICGIIGQYFGGWLTDYLYTKTQKLDIARKVNLVAGMGLATSIAFAGLVESTPIMLLLLCISYAGLACAGTAVWTLPGDIAPRNMTSVLGGMQNAISNCGGILGPIVTGYIITISGSFIPALIISGVACFIGAMVYLFGLKDIKPIEPDENASSVHQSFVKQ</sequence>
<gene>
    <name evidence="9" type="ORF">EHN07_03365</name>
</gene>
<evidence type="ECO:0000256" key="2">
    <source>
        <dbReference type="ARBA" id="ARBA00022475"/>
    </source>
</evidence>
<feature type="transmembrane region" description="Helical" evidence="7">
    <location>
        <begin position="394"/>
        <end position="414"/>
    </location>
</feature>
<keyword evidence="4 7" id="KW-1133">Transmembrane helix</keyword>